<dbReference type="RefSeq" id="WP_344157726.1">
    <property type="nucleotide sequence ID" value="NZ_BAAAQR010000018.1"/>
</dbReference>
<dbReference type="InterPro" id="IPR011009">
    <property type="entry name" value="Kinase-like_dom_sf"/>
</dbReference>
<name>A0ABN3A8E0_9ACTN</name>
<organism evidence="2 3">
    <name type="scientific">Nocardioides koreensis</name>
    <dbReference type="NCBI Taxonomy" id="433651"/>
    <lineage>
        <taxon>Bacteria</taxon>
        <taxon>Bacillati</taxon>
        <taxon>Actinomycetota</taxon>
        <taxon>Actinomycetes</taxon>
        <taxon>Propionibacteriales</taxon>
        <taxon>Nocardioidaceae</taxon>
        <taxon>Nocardioides</taxon>
    </lineage>
</organism>
<dbReference type="Proteomes" id="UP001501771">
    <property type="component" value="Unassembled WGS sequence"/>
</dbReference>
<comment type="caution">
    <text evidence="2">The sequence shown here is derived from an EMBL/GenBank/DDBJ whole genome shotgun (WGS) entry which is preliminary data.</text>
</comment>
<gene>
    <name evidence="2" type="ORF">GCM10009844_43440</name>
</gene>
<evidence type="ECO:0000259" key="1">
    <source>
        <dbReference type="Pfam" id="PF01636"/>
    </source>
</evidence>
<dbReference type="Gene3D" id="3.90.1200.10">
    <property type="match status" value="1"/>
</dbReference>
<dbReference type="SUPFAM" id="SSF56112">
    <property type="entry name" value="Protein kinase-like (PK-like)"/>
    <property type="match status" value="1"/>
</dbReference>
<sequence>MSLEPVKIRPWATVWRAETPTGVHFAKQNCATQAYEAALLVELNALAPHHVVPLTAVDLDRGLLMTPDRGPVLGAATDDIDSWCRVAQAGARLKREVAPYADRLAAAGLTTLAPGDAVTYVEQLLAAFATLPPGDVRGLPVPDRDRLHAHLPTVARWAEEVAASGLPTTLVHNDLHGNNVVDTDGELRFFDFADAMLMEPLAALLIPLDLLAFRLDARPDDARLWRVADAALEVWSDLADPADLRAALPAALRLARLGRTETWVRCTAPMDPGELEEWGNSAATSLAALLRDPPVGHLRGEPGLGATS</sequence>
<protein>
    <recommendedName>
        <fullName evidence="1">Aminoglycoside phosphotransferase domain-containing protein</fullName>
    </recommendedName>
</protein>
<accession>A0ABN3A8E0</accession>
<keyword evidence="3" id="KW-1185">Reference proteome</keyword>
<proteinExistence type="predicted"/>
<evidence type="ECO:0000313" key="2">
    <source>
        <dbReference type="EMBL" id="GAA2155811.1"/>
    </source>
</evidence>
<dbReference type="InterPro" id="IPR002575">
    <property type="entry name" value="Aminoglycoside_PTrfase"/>
</dbReference>
<reference evidence="2 3" key="1">
    <citation type="journal article" date="2019" name="Int. J. Syst. Evol. Microbiol.">
        <title>The Global Catalogue of Microorganisms (GCM) 10K type strain sequencing project: providing services to taxonomists for standard genome sequencing and annotation.</title>
        <authorList>
            <consortium name="The Broad Institute Genomics Platform"/>
            <consortium name="The Broad Institute Genome Sequencing Center for Infectious Disease"/>
            <person name="Wu L."/>
            <person name="Ma J."/>
        </authorList>
    </citation>
    <scope>NUCLEOTIDE SEQUENCE [LARGE SCALE GENOMIC DNA]</scope>
    <source>
        <strain evidence="2 3">JCM 16022</strain>
    </source>
</reference>
<feature type="domain" description="Aminoglycoside phosphotransferase" evidence="1">
    <location>
        <begin position="56"/>
        <end position="223"/>
    </location>
</feature>
<dbReference type="Pfam" id="PF01636">
    <property type="entry name" value="APH"/>
    <property type="match status" value="1"/>
</dbReference>
<dbReference type="EMBL" id="BAAAQR010000018">
    <property type="protein sequence ID" value="GAA2155811.1"/>
    <property type="molecule type" value="Genomic_DNA"/>
</dbReference>
<evidence type="ECO:0000313" key="3">
    <source>
        <dbReference type="Proteomes" id="UP001501771"/>
    </source>
</evidence>